<dbReference type="EMBL" id="JACJIA010000012">
    <property type="protein sequence ID" value="MBA8955537.1"/>
    <property type="molecule type" value="Genomic_DNA"/>
</dbReference>
<dbReference type="Gene3D" id="3.40.50.200">
    <property type="entry name" value="Peptidase S8/S53 domain"/>
    <property type="match status" value="1"/>
</dbReference>
<keyword evidence="7" id="KW-1133">Transmembrane helix</keyword>
<name>A0A7W3LWH7_ACTNM</name>
<dbReference type="PANTHER" id="PTHR43806">
    <property type="entry name" value="PEPTIDASE S8"/>
    <property type="match status" value="1"/>
</dbReference>
<organism evidence="10 11">
    <name type="scientific">Actinomadura namibiensis</name>
    <dbReference type="NCBI Taxonomy" id="182080"/>
    <lineage>
        <taxon>Bacteria</taxon>
        <taxon>Bacillati</taxon>
        <taxon>Actinomycetota</taxon>
        <taxon>Actinomycetes</taxon>
        <taxon>Streptosporangiales</taxon>
        <taxon>Thermomonosporaceae</taxon>
        <taxon>Actinomadura</taxon>
    </lineage>
</organism>
<feature type="domain" description="Peptidase S8/S53" evidence="9">
    <location>
        <begin position="43"/>
        <end position="291"/>
    </location>
</feature>
<feature type="compositionally biased region" description="Pro residues" evidence="6">
    <location>
        <begin position="415"/>
        <end position="430"/>
    </location>
</feature>
<keyword evidence="8" id="KW-0732">Signal</keyword>
<evidence type="ECO:0000256" key="4">
    <source>
        <dbReference type="ARBA" id="ARBA00022825"/>
    </source>
</evidence>
<dbReference type="Pfam" id="PF00082">
    <property type="entry name" value="Peptidase_S8"/>
    <property type="match status" value="1"/>
</dbReference>
<dbReference type="InterPro" id="IPR000209">
    <property type="entry name" value="Peptidase_S8/S53_dom"/>
</dbReference>
<dbReference type="InterPro" id="IPR050131">
    <property type="entry name" value="Peptidase_S8_subtilisin-like"/>
</dbReference>
<evidence type="ECO:0000256" key="7">
    <source>
        <dbReference type="SAM" id="Phobius"/>
    </source>
</evidence>
<dbReference type="GO" id="GO:0006508">
    <property type="term" value="P:proteolysis"/>
    <property type="evidence" value="ECO:0007669"/>
    <property type="project" value="UniProtKB-KW"/>
</dbReference>
<feature type="compositionally biased region" description="Low complexity" evidence="6">
    <location>
        <begin position="394"/>
        <end position="414"/>
    </location>
</feature>
<reference evidence="10 11" key="1">
    <citation type="submission" date="2020-08" db="EMBL/GenBank/DDBJ databases">
        <title>Genomic Encyclopedia of Type Strains, Phase IV (KMG-IV): sequencing the most valuable type-strain genomes for metagenomic binning, comparative biology and taxonomic classification.</title>
        <authorList>
            <person name="Goeker M."/>
        </authorList>
    </citation>
    <scope>NUCLEOTIDE SEQUENCE [LARGE SCALE GENOMIC DNA]</scope>
    <source>
        <strain evidence="10 11">DSM 44197</strain>
    </source>
</reference>
<feature type="active site" description="Charge relay system" evidence="5">
    <location>
        <position position="243"/>
    </location>
</feature>
<sequence length="430" mass="44596">MALAVLGAVVSPGAAAADAKPLAGQWWFSTWGVNDKLWPKSKGQGVTVALSDTGVQAGLPDFTGRITPGTDFETGSGNGTTDDNSAFGSPGHGTYMASLIVGQGGRSGFLGVAPEAKVLPVVAQTSVSIAKGIRYAADHGAKVINLSQALPGACPIDMQQAVHHALSKDAVVVAGAGNDGNGSNQSMHPANCRGVLSVGSVDPQFRPWEKTQRQSYVKVAAPGVRAGGVGPDGKHNPYFSGTSQASALTAGMVALIRSRYPEMRNREVVRQLVASALDIDAKGRDDRTGYGIIRPNRIFIGDVPKTSANPVFDEYDRWAANHGPDAEKPLKEIETPIAWDAVAYLGGLGGAAVVAVAVVGFMAMRKKRQGPRPATGPGQGMPPAGFGGAPHPPQGGQQYPPQPGRFPQQPQGAPQAPPPGRPQFHPPQDR</sequence>
<keyword evidence="3 5" id="KW-0378">Hydrolase</keyword>
<comment type="caution">
    <text evidence="10">The sequence shown here is derived from an EMBL/GenBank/DDBJ whole genome shotgun (WGS) entry which is preliminary data.</text>
</comment>
<dbReference type="Proteomes" id="UP000572680">
    <property type="component" value="Unassembled WGS sequence"/>
</dbReference>
<keyword evidence="11" id="KW-1185">Reference proteome</keyword>
<feature type="active site" description="Charge relay system" evidence="5">
    <location>
        <position position="92"/>
    </location>
</feature>
<keyword evidence="2 5" id="KW-0645">Protease</keyword>
<comment type="similarity">
    <text evidence="1 5">Belongs to the peptidase S8 family.</text>
</comment>
<proteinExistence type="inferred from homology"/>
<dbReference type="PROSITE" id="PS51892">
    <property type="entry name" value="SUBTILASE"/>
    <property type="match status" value="1"/>
</dbReference>
<keyword evidence="4 5" id="KW-0720">Serine protease</keyword>
<evidence type="ECO:0000313" key="11">
    <source>
        <dbReference type="Proteomes" id="UP000572680"/>
    </source>
</evidence>
<feature type="transmembrane region" description="Helical" evidence="7">
    <location>
        <begin position="341"/>
        <end position="363"/>
    </location>
</feature>
<evidence type="ECO:0000259" key="9">
    <source>
        <dbReference type="Pfam" id="PF00082"/>
    </source>
</evidence>
<keyword evidence="7" id="KW-0472">Membrane</keyword>
<dbReference type="InterPro" id="IPR015500">
    <property type="entry name" value="Peptidase_S8_subtilisin-rel"/>
</dbReference>
<dbReference type="PRINTS" id="PR00723">
    <property type="entry name" value="SUBTILISIN"/>
</dbReference>
<feature type="region of interest" description="Disordered" evidence="6">
    <location>
        <begin position="368"/>
        <end position="430"/>
    </location>
</feature>
<evidence type="ECO:0000256" key="1">
    <source>
        <dbReference type="ARBA" id="ARBA00011073"/>
    </source>
</evidence>
<evidence type="ECO:0000256" key="5">
    <source>
        <dbReference type="PROSITE-ProRule" id="PRU01240"/>
    </source>
</evidence>
<evidence type="ECO:0000256" key="6">
    <source>
        <dbReference type="SAM" id="MobiDB-lite"/>
    </source>
</evidence>
<evidence type="ECO:0000256" key="3">
    <source>
        <dbReference type="ARBA" id="ARBA00022801"/>
    </source>
</evidence>
<dbReference type="AlphaFoldDB" id="A0A7W3LWH7"/>
<protein>
    <submittedName>
        <fullName evidence="10">Subtilisin family serine protease</fullName>
    </submittedName>
</protein>
<feature type="chain" id="PRO_5039598994" evidence="8">
    <location>
        <begin position="17"/>
        <end position="430"/>
    </location>
</feature>
<dbReference type="GO" id="GO:0004252">
    <property type="term" value="F:serine-type endopeptidase activity"/>
    <property type="evidence" value="ECO:0007669"/>
    <property type="project" value="UniProtKB-UniRule"/>
</dbReference>
<gene>
    <name evidence="10" type="ORF">HNR61_007213</name>
</gene>
<evidence type="ECO:0000313" key="10">
    <source>
        <dbReference type="EMBL" id="MBA8955537.1"/>
    </source>
</evidence>
<dbReference type="SUPFAM" id="SSF52743">
    <property type="entry name" value="Subtilisin-like"/>
    <property type="match status" value="1"/>
</dbReference>
<dbReference type="InterPro" id="IPR036852">
    <property type="entry name" value="Peptidase_S8/S53_dom_sf"/>
</dbReference>
<evidence type="ECO:0000256" key="2">
    <source>
        <dbReference type="ARBA" id="ARBA00022670"/>
    </source>
</evidence>
<dbReference type="PANTHER" id="PTHR43806:SF11">
    <property type="entry name" value="CEREVISIN-RELATED"/>
    <property type="match status" value="1"/>
</dbReference>
<feature type="signal peptide" evidence="8">
    <location>
        <begin position="1"/>
        <end position="16"/>
    </location>
</feature>
<accession>A0A7W3LWH7</accession>
<evidence type="ECO:0000256" key="8">
    <source>
        <dbReference type="SAM" id="SignalP"/>
    </source>
</evidence>
<keyword evidence="7" id="KW-0812">Transmembrane</keyword>
<feature type="active site" description="Charge relay system" evidence="5">
    <location>
        <position position="52"/>
    </location>
</feature>